<dbReference type="PANTHER" id="PTHR33446:SF2">
    <property type="entry name" value="PROTEIN TONB"/>
    <property type="match status" value="1"/>
</dbReference>
<comment type="similarity">
    <text evidence="2">Belongs to the TonB family.</text>
</comment>
<keyword evidence="6 10" id="KW-0812">Transmembrane</keyword>
<dbReference type="PANTHER" id="PTHR33446">
    <property type="entry name" value="PROTEIN TONB-RELATED"/>
    <property type="match status" value="1"/>
</dbReference>
<dbReference type="PROSITE" id="PS52015">
    <property type="entry name" value="TONB_CTD"/>
    <property type="match status" value="1"/>
</dbReference>
<evidence type="ECO:0000313" key="12">
    <source>
        <dbReference type="EMBL" id="MBT1701641.1"/>
    </source>
</evidence>
<evidence type="ECO:0000256" key="9">
    <source>
        <dbReference type="ARBA" id="ARBA00023136"/>
    </source>
</evidence>
<dbReference type="Pfam" id="PF03544">
    <property type="entry name" value="TonB_C"/>
    <property type="match status" value="1"/>
</dbReference>
<keyword evidence="9 10" id="KW-0472">Membrane</keyword>
<keyword evidence="7" id="KW-0653">Protein transport</keyword>
<dbReference type="InterPro" id="IPR008756">
    <property type="entry name" value="Peptidase_M56"/>
</dbReference>
<dbReference type="CDD" id="cd07341">
    <property type="entry name" value="M56_BlaR1_MecR1_like"/>
    <property type="match status" value="1"/>
</dbReference>
<dbReference type="EMBL" id="JAHESD010000001">
    <property type="protein sequence ID" value="MBT1701641.1"/>
    <property type="molecule type" value="Genomic_DNA"/>
</dbReference>
<dbReference type="InterPro" id="IPR037682">
    <property type="entry name" value="TonB_C"/>
</dbReference>
<dbReference type="Proteomes" id="UP000772618">
    <property type="component" value="Unassembled WGS sequence"/>
</dbReference>
<evidence type="ECO:0000256" key="1">
    <source>
        <dbReference type="ARBA" id="ARBA00004383"/>
    </source>
</evidence>
<keyword evidence="4" id="KW-1003">Cell membrane</keyword>
<evidence type="ECO:0000256" key="7">
    <source>
        <dbReference type="ARBA" id="ARBA00022927"/>
    </source>
</evidence>
<evidence type="ECO:0000259" key="11">
    <source>
        <dbReference type="PROSITE" id="PS52015"/>
    </source>
</evidence>
<sequence length="491" mass="55218">MSTLLNYIVEANLGLLLFLLFYQFLLKKETNFTVVRLVMLLGVLASTAFPLFHFKSNTASQIVPSIGTFSSYLLPEVVITDLGKSGSAVSALLETKSIQLVGMLYITGVVISLLFFLFQVVKIIRLLNAGNAIRRKGNLRILEHSHSTLTFSFFNFILIGNKSALSDLEKEQIIRHEEIHSRQWHSADIFLLSLLKIGFWFNPFIHTYKKIFVQLHEFEADARAVENQDVNRYCNLLARVALQSAGLSLGNHFNNSLTIKRIQMMRTIKSNIKIWKIAACLLMIPLLFFVIACQDQLGNENQDSKNLPAEAASKFETFKKNYAGETFIVEYDKNANQKLTQLENKYGRATHIELFTITDKGEQRSFSMLQYAGAGINSTAEQSTSESNEIFTKVDEVPEYPGGFESMVSFLQGTLRYPESAKSKGIEGTSFISFVVEKDGGISETQVAKGFDAACDAEALRVVQSFPKWTPGKQNGQVVRTRFVIPIKYKL</sequence>
<feature type="transmembrane region" description="Helical" evidence="10">
    <location>
        <begin position="274"/>
        <end position="292"/>
    </location>
</feature>
<dbReference type="InterPro" id="IPR051045">
    <property type="entry name" value="TonB-dependent_transducer"/>
</dbReference>
<keyword evidence="3" id="KW-0813">Transport</keyword>
<comment type="subcellular location">
    <subcellularLocation>
        <location evidence="1">Cell inner membrane</location>
        <topology evidence="1">Single-pass membrane protein</topology>
        <orientation evidence="1">Periplasmic side</orientation>
    </subcellularLocation>
</comment>
<reference evidence="12 13" key="1">
    <citation type="submission" date="2021-05" db="EMBL/GenBank/DDBJ databases">
        <title>A Polyphasic approach of four new species of the genus Ohtaekwangia: Ohtaekwangia histidinii sp. nov., Ohtaekwangia cretensis sp. nov., Ohtaekwangia indiensis sp. nov., Ohtaekwangia reichenbachii sp. nov. from diverse environment.</title>
        <authorList>
            <person name="Octaviana S."/>
        </authorList>
    </citation>
    <scope>NUCLEOTIDE SEQUENCE [LARGE SCALE GENOMIC DNA]</scope>
    <source>
        <strain evidence="12 13">PWU20</strain>
    </source>
</reference>
<comment type="caution">
    <text evidence="12">The sequence shown here is derived from an EMBL/GenBank/DDBJ whole genome shotgun (WGS) entry which is preliminary data.</text>
</comment>
<evidence type="ECO:0000256" key="5">
    <source>
        <dbReference type="ARBA" id="ARBA00022519"/>
    </source>
</evidence>
<feature type="domain" description="TonB C-terminal" evidence="11">
    <location>
        <begin position="402"/>
        <end position="491"/>
    </location>
</feature>
<evidence type="ECO:0000256" key="2">
    <source>
        <dbReference type="ARBA" id="ARBA00006555"/>
    </source>
</evidence>
<proteinExistence type="inferred from homology"/>
<feature type="transmembrane region" description="Helical" evidence="10">
    <location>
        <begin position="6"/>
        <end position="25"/>
    </location>
</feature>
<dbReference type="InterPro" id="IPR006260">
    <property type="entry name" value="TonB/TolA_C"/>
</dbReference>
<dbReference type="SUPFAM" id="SSF74653">
    <property type="entry name" value="TolA/TonB C-terminal domain"/>
    <property type="match status" value="1"/>
</dbReference>
<feature type="transmembrane region" description="Helical" evidence="10">
    <location>
        <begin position="37"/>
        <end position="54"/>
    </location>
</feature>
<dbReference type="Pfam" id="PF05569">
    <property type="entry name" value="Peptidase_M56"/>
    <property type="match status" value="1"/>
</dbReference>
<keyword evidence="5" id="KW-0997">Cell inner membrane</keyword>
<keyword evidence="8 10" id="KW-1133">Transmembrane helix</keyword>
<accession>A0ABS5VNN9</accession>
<evidence type="ECO:0000256" key="3">
    <source>
        <dbReference type="ARBA" id="ARBA00022448"/>
    </source>
</evidence>
<dbReference type="NCBIfam" id="TIGR01352">
    <property type="entry name" value="tonB_Cterm"/>
    <property type="match status" value="1"/>
</dbReference>
<organism evidence="12 13">
    <name type="scientific">Chryseosolibacter indicus</name>
    <dbReference type="NCBI Taxonomy" id="2782351"/>
    <lineage>
        <taxon>Bacteria</taxon>
        <taxon>Pseudomonadati</taxon>
        <taxon>Bacteroidota</taxon>
        <taxon>Cytophagia</taxon>
        <taxon>Cytophagales</taxon>
        <taxon>Chryseotaleaceae</taxon>
        <taxon>Chryseosolibacter</taxon>
    </lineage>
</organism>
<name>A0ABS5VNN9_9BACT</name>
<gene>
    <name evidence="12" type="ORF">KK060_00020</name>
</gene>
<protein>
    <submittedName>
        <fullName evidence="12">TonB family protein</fullName>
    </submittedName>
</protein>
<dbReference type="Gene3D" id="3.30.1150.10">
    <property type="match status" value="1"/>
</dbReference>
<evidence type="ECO:0000256" key="6">
    <source>
        <dbReference type="ARBA" id="ARBA00022692"/>
    </source>
</evidence>
<evidence type="ECO:0000256" key="4">
    <source>
        <dbReference type="ARBA" id="ARBA00022475"/>
    </source>
</evidence>
<evidence type="ECO:0000256" key="8">
    <source>
        <dbReference type="ARBA" id="ARBA00022989"/>
    </source>
</evidence>
<evidence type="ECO:0000256" key="10">
    <source>
        <dbReference type="SAM" id="Phobius"/>
    </source>
</evidence>
<feature type="transmembrane region" description="Helical" evidence="10">
    <location>
        <begin position="98"/>
        <end position="118"/>
    </location>
</feature>
<dbReference type="RefSeq" id="WP_254151342.1">
    <property type="nucleotide sequence ID" value="NZ_JAHESD010000001.1"/>
</dbReference>
<evidence type="ECO:0000313" key="13">
    <source>
        <dbReference type="Proteomes" id="UP000772618"/>
    </source>
</evidence>
<keyword evidence="13" id="KW-1185">Reference proteome</keyword>